<dbReference type="InterPro" id="IPR022485">
    <property type="entry name" value="SHCHC_synthase_MenH"/>
</dbReference>
<gene>
    <name evidence="3 5" type="primary">menH</name>
    <name evidence="5" type="ORF">J0895_02020</name>
</gene>
<dbReference type="HAMAP" id="MF_01660">
    <property type="entry name" value="MenH"/>
    <property type="match status" value="1"/>
</dbReference>
<keyword evidence="6" id="KW-1185">Reference proteome</keyword>
<dbReference type="NCBIfam" id="TIGR03695">
    <property type="entry name" value="menH_SHCHC"/>
    <property type="match status" value="1"/>
</dbReference>
<comment type="subunit">
    <text evidence="3">Monomer.</text>
</comment>
<evidence type="ECO:0000256" key="3">
    <source>
        <dbReference type="HAMAP-Rule" id="MF_01660"/>
    </source>
</evidence>
<protein>
    <recommendedName>
        <fullName evidence="3">Putative 2-succinyl-6-hydroxy-2,4-cyclohexadiene-1-carboxylate synthase</fullName>
        <shortName evidence="3">SHCHC synthase</shortName>
        <ecNumber evidence="3">4.2.99.20</ecNumber>
    </recommendedName>
</protein>
<name>A0ABS3FLE5_9CYAN</name>
<sequence>MTIKMFSLYEFHYKIFRNPQNPVILFLHGFMGRGENFSEVIEKLSDKFCCVTVDLPGHGKTQILGGDECYQMSNTAQALIELLDELRISQCYLLGYSMGGRLALYLTMHFPERFEKVILESASPGLLSAEGRSQRRHRDAILAQQLETGNFYSFLSQWYQQPLFDSVRHHPNFDRLFQNRLQNQPKPLAISLRQMGSGSQPSLWELLPSHPVPLLLLGGEWDNKFQEINHKITQVCPVAQLEIIPDSGHTIHWENPWAYFKSVIKFFSG</sequence>
<reference evidence="5 6" key="1">
    <citation type="submission" date="2021-03" db="EMBL/GenBank/DDBJ databases">
        <title>Metabolic Capacity of the Antarctic Cyanobacterium Phormidium pseudopriestleyi that Sustains Oxygenic Photosynthesis in the Presence of Hydrogen Sulfide.</title>
        <authorList>
            <person name="Lumian J.E."/>
            <person name="Jungblut A.D."/>
            <person name="Dillon M.L."/>
            <person name="Hawes I."/>
            <person name="Doran P.T."/>
            <person name="Mackey T.J."/>
            <person name="Dick G.J."/>
            <person name="Grettenberger C.L."/>
            <person name="Sumner D.Y."/>
        </authorList>
    </citation>
    <scope>NUCLEOTIDE SEQUENCE [LARGE SCALE GENOMIC DNA]</scope>
    <source>
        <strain evidence="5 6">FRX01</strain>
    </source>
</reference>
<comment type="catalytic activity">
    <reaction evidence="3">
        <text>5-enolpyruvoyl-6-hydroxy-2-succinyl-cyclohex-3-ene-1-carboxylate = (1R,6R)-6-hydroxy-2-succinyl-cyclohexa-2,4-diene-1-carboxylate + pyruvate</text>
        <dbReference type="Rhea" id="RHEA:25597"/>
        <dbReference type="ChEBI" id="CHEBI:15361"/>
        <dbReference type="ChEBI" id="CHEBI:58689"/>
        <dbReference type="ChEBI" id="CHEBI:58818"/>
        <dbReference type="EC" id="4.2.99.20"/>
    </reaction>
</comment>
<evidence type="ECO:0000256" key="2">
    <source>
        <dbReference type="ARBA" id="ARBA00023239"/>
    </source>
</evidence>
<comment type="pathway">
    <text evidence="3">Quinol/quinone metabolism; 1,4-dihydroxy-2-naphthoate biosynthesis; 1,4-dihydroxy-2-naphthoate from chorismate: step 3/7.</text>
</comment>
<keyword evidence="2 3" id="KW-0456">Lyase</keyword>
<dbReference type="PANTHER" id="PTHR42916:SF1">
    <property type="entry name" value="PROTEIN PHYLLO, CHLOROPLASTIC"/>
    <property type="match status" value="1"/>
</dbReference>
<evidence type="ECO:0000256" key="1">
    <source>
        <dbReference type="ARBA" id="ARBA00022428"/>
    </source>
</evidence>
<comment type="caution">
    <text evidence="5">The sequence shown here is derived from an EMBL/GenBank/DDBJ whole genome shotgun (WGS) entry which is preliminary data.</text>
</comment>
<dbReference type="Gene3D" id="3.40.50.1820">
    <property type="entry name" value="alpha/beta hydrolase"/>
    <property type="match status" value="1"/>
</dbReference>
<dbReference type="EMBL" id="JAFLQW010000052">
    <property type="protein sequence ID" value="MBO0347900.1"/>
    <property type="molecule type" value="Genomic_DNA"/>
</dbReference>
<evidence type="ECO:0000313" key="5">
    <source>
        <dbReference type="EMBL" id="MBO0347900.1"/>
    </source>
</evidence>
<organism evidence="5 6">
    <name type="scientific">Phormidium pseudopriestleyi FRX01</name>
    <dbReference type="NCBI Taxonomy" id="1759528"/>
    <lineage>
        <taxon>Bacteria</taxon>
        <taxon>Bacillati</taxon>
        <taxon>Cyanobacteriota</taxon>
        <taxon>Cyanophyceae</taxon>
        <taxon>Oscillatoriophycideae</taxon>
        <taxon>Oscillatoriales</taxon>
        <taxon>Oscillatoriaceae</taxon>
        <taxon>Phormidium</taxon>
    </lineage>
</organism>
<dbReference type="InterPro" id="IPR029058">
    <property type="entry name" value="AB_hydrolase_fold"/>
</dbReference>
<dbReference type="EC" id="4.2.99.20" evidence="3"/>
<dbReference type="SUPFAM" id="SSF53474">
    <property type="entry name" value="alpha/beta-Hydrolases"/>
    <property type="match status" value="1"/>
</dbReference>
<dbReference type="Pfam" id="PF00561">
    <property type="entry name" value="Abhydrolase_1"/>
    <property type="match status" value="1"/>
</dbReference>
<dbReference type="PRINTS" id="PR00111">
    <property type="entry name" value="ABHYDROLASE"/>
</dbReference>
<evidence type="ECO:0000313" key="6">
    <source>
        <dbReference type="Proteomes" id="UP000664844"/>
    </source>
</evidence>
<evidence type="ECO:0000259" key="4">
    <source>
        <dbReference type="Pfam" id="PF00561"/>
    </source>
</evidence>
<dbReference type="Proteomes" id="UP000664844">
    <property type="component" value="Unassembled WGS sequence"/>
</dbReference>
<comment type="pathway">
    <text evidence="3">Cofactor biosynthesis; phylloquinone biosynthesis.</text>
</comment>
<accession>A0ABS3FLE5</accession>
<dbReference type="GO" id="GO:0070205">
    <property type="term" value="F:2-succinyl-6-hydroxy-2,4-cyclohexadiene-1-carboxylate synthase activity"/>
    <property type="evidence" value="ECO:0007669"/>
    <property type="project" value="UniProtKB-EC"/>
</dbReference>
<proteinExistence type="inferred from homology"/>
<comment type="function">
    <text evidence="3">Catalyzes a proton abstraction reaction that results in 2,5-elimination of pyruvate from 2-succinyl-5-enolpyruvyl-6-hydroxy-3-cyclohexene-1-carboxylate (SEPHCHC) and the formation of 2-succinyl-6-hydroxy-2,4-cyclohexadiene-1-carboxylate (SHCHC).</text>
</comment>
<dbReference type="InterPro" id="IPR000073">
    <property type="entry name" value="AB_hydrolase_1"/>
</dbReference>
<dbReference type="PANTHER" id="PTHR42916">
    <property type="entry name" value="2-SUCCINYL-5-ENOLPYRUVYL-6-HYDROXY-3-CYCLOHEXENE-1-CARBOXYLATE SYNTHASE"/>
    <property type="match status" value="1"/>
</dbReference>
<feature type="domain" description="AB hydrolase-1" evidence="4">
    <location>
        <begin position="22"/>
        <end position="256"/>
    </location>
</feature>
<keyword evidence="1" id="KW-0474">Menaquinone biosynthesis</keyword>
<comment type="similarity">
    <text evidence="3">Belongs to the AB hydrolase superfamily. MenH family.</text>
</comment>